<evidence type="ECO:0000313" key="4">
    <source>
        <dbReference type="Proteomes" id="UP000321947"/>
    </source>
</evidence>
<feature type="coiled-coil region" evidence="1">
    <location>
        <begin position="164"/>
        <end position="208"/>
    </location>
</feature>
<dbReference type="Proteomes" id="UP000321947">
    <property type="component" value="Unassembled WGS sequence"/>
</dbReference>
<protein>
    <submittedName>
        <fullName evidence="3">Protein MNN4-like</fullName>
    </submittedName>
</protein>
<keyword evidence="1" id="KW-0175">Coiled coil</keyword>
<gene>
    <name evidence="3" type="ORF">E5676_scaffold1251G00900</name>
</gene>
<sequence>MRFCIMKPLHEMDFIAKCTRRFGLIAKDVEQRKSHIVARNSLRGDNEEREKAEREQKEKDKEENFIRERLDQEEKEKKDKLRKEEEEKKKRKEVEKKKKKIEEKVHKEEQEEQEEEVCEISASMPIAKIKFDRVSRKAQKEKEKVKTRLLKIKVKAQGVKALAEEKKEIKLKEQKELLNKVNKLALSVENSKEKEKTFEEYCEEFEKEISELSPLKDYA</sequence>
<comment type="caution">
    <text evidence="3">The sequence shown here is derived from an EMBL/GenBank/DDBJ whole genome shotgun (WGS) entry which is preliminary data.</text>
</comment>
<reference evidence="3 4" key="1">
    <citation type="submission" date="2019-08" db="EMBL/GenBank/DDBJ databases">
        <title>Draft genome sequences of two oriental melons (Cucumis melo L. var makuwa).</title>
        <authorList>
            <person name="Kwon S.-Y."/>
        </authorList>
    </citation>
    <scope>NUCLEOTIDE SEQUENCE [LARGE SCALE GENOMIC DNA]</scope>
    <source>
        <strain evidence="4">cv. Chang Bougi</strain>
        <tissue evidence="3">Leaf</tissue>
    </source>
</reference>
<evidence type="ECO:0000313" key="3">
    <source>
        <dbReference type="EMBL" id="TYJ97774.1"/>
    </source>
</evidence>
<name>A0A5D3BFC8_CUCMM</name>
<accession>A0A5D3BFC8</accession>
<dbReference type="AlphaFoldDB" id="A0A5D3BFC8"/>
<evidence type="ECO:0000256" key="2">
    <source>
        <dbReference type="SAM" id="MobiDB-lite"/>
    </source>
</evidence>
<proteinExistence type="predicted"/>
<feature type="region of interest" description="Disordered" evidence="2">
    <location>
        <begin position="33"/>
        <end position="117"/>
    </location>
</feature>
<organism evidence="3 4">
    <name type="scientific">Cucumis melo var. makuwa</name>
    <name type="common">Oriental melon</name>
    <dbReference type="NCBI Taxonomy" id="1194695"/>
    <lineage>
        <taxon>Eukaryota</taxon>
        <taxon>Viridiplantae</taxon>
        <taxon>Streptophyta</taxon>
        <taxon>Embryophyta</taxon>
        <taxon>Tracheophyta</taxon>
        <taxon>Spermatophyta</taxon>
        <taxon>Magnoliopsida</taxon>
        <taxon>eudicotyledons</taxon>
        <taxon>Gunneridae</taxon>
        <taxon>Pentapetalae</taxon>
        <taxon>rosids</taxon>
        <taxon>fabids</taxon>
        <taxon>Cucurbitales</taxon>
        <taxon>Cucurbitaceae</taxon>
        <taxon>Benincaseae</taxon>
        <taxon>Cucumis</taxon>
    </lineage>
</organism>
<evidence type="ECO:0000256" key="1">
    <source>
        <dbReference type="SAM" id="Coils"/>
    </source>
</evidence>
<feature type="compositionally biased region" description="Basic and acidic residues" evidence="2">
    <location>
        <begin position="42"/>
        <end position="109"/>
    </location>
</feature>
<dbReference type="EMBL" id="SSTD01018615">
    <property type="protein sequence ID" value="TYJ97774.1"/>
    <property type="molecule type" value="Genomic_DNA"/>
</dbReference>